<accession>A0A2A7SEB4</accession>
<feature type="domain" description="EamA" evidence="7">
    <location>
        <begin position="169"/>
        <end position="303"/>
    </location>
</feature>
<dbReference type="InterPro" id="IPR050638">
    <property type="entry name" value="AA-Vitamin_Transporters"/>
</dbReference>
<organism evidence="8 9">
    <name type="scientific">Burkholderia gladioli</name>
    <name type="common">Pseudomonas marginata</name>
    <name type="synonym">Phytomonas marginata</name>
    <dbReference type="NCBI Taxonomy" id="28095"/>
    <lineage>
        <taxon>Bacteria</taxon>
        <taxon>Pseudomonadati</taxon>
        <taxon>Pseudomonadota</taxon>
        <taxon>Betaproteobacteria</taxon>
        <taxon>Burkholderiales</taxon>
        <taxon>Burkholderiaceae</taxon>
        <taxon>Burkholderia</taxon>
    </lineage>
</organism>
<dbReference type="PANTHER" id="PTHR32322:SF2">
    <property type="entry name" value="EAMA DOMAIN-CONTAINING PROTEIN"/>
    <property type="match status" value="1"/>
</dbReference>
<evidence type="ECO:0000256" key="5">
    <source>
        <dbReference type="ARBA" id="ARBA00023136"/>
    </source>
</evidence>
<feature type="transmembrane region" description="Helical" evidence="6">
    <location>
        <begin position="284"/>
        <end position="303"/>
    </location>
</feature>
<feature type="transmembrane region" description="Helical" evidence="6">
    <location>
        <begin position="195"/>
        <end position="215"/>
    </location>
</feature>
<feature type="transmembrane region" description="Helical" evidence="6">
    <location>
        <begin position="165"/>
        <end position="183"/>
    </location>
</feature>
<dbReference type="PANTHER" id="PTHR32322">
    <property type="entry name" value="INNER MEMBRANE TRANSPORTER"/>
    <property type="match status" value="1"/>
</dbReference>
<evidence type="ECO:0000313" key="8">
    <source>
        <dbReference type="EMBL" id="PEH41793.1"/>
    </source>
</evidence>
<evidence type="ECO:0000256" key="4">
    <source>
        <dbReference type="ARBA" id="ARBA00022989"/>
    </source>
</evidence>
<dbReference type="InterPro" id="IPR000620">
    <property type="entry name" value="EamA_dom"/>
</dbReference>
<feature type="transmembrane region" description="Helical" evidence="6">
    <location>
        <begin position="137"/>
        <end position="153"/>
    </location>
</feature>
<feature type="domain" description="EamA" evidence="7">
    <location>
        <begin position="28"/>
        <end position="154"/>
    </location>
</feature>
<dbReference type="AlphaFoldDB" id="A0A2A7SEB4"/>
<comment type="subcellular location">
    <subcellularLocation>
        <location evidence="1">Membrane</location>
        <topology evidence="1">Multi-pass membrane protein</topology>
    </subcellularLocation>
</comment>
<gene>
    <name evidence="8" type="ORF">CRM94_06285</name>
</gene>
<dbReference type="SUPFAM" id="SSF103481">
    <property type="entry name" value="Multidrug resistance efflux transporter EmrE"/>
    <property type="match status" value="2"/>
</dbReference>
<comment type="similarity">
    <text evidence="2">Belongs to the EamA transporter family.</text>
</comment>
<feature type="transmembrane region" description="Helical" evidence="6">
    <location>
        <begin position="227"/>
        <end position="249"/>
    </location>
</feature>
<protein>
    <submittedName>
        <fullName evidence="8">EamA/RhaT family transporter</fullName>
    </submittedName>
</protein>
<feature type="transmembrane region" description="Helical" evidence="6">
    <location>
        <begin position="50"/>
        <end position="69"/>
    </location>
</feature>
<keyword evidence="5 6" id="KW-0472">Membrane</keyword>
<dbReference type="Proteomes" id="UP000220629">
    <property type="component" value="Unassembled WGS sequence"/>
</dbReference>
<proteinExistence type="inferred from homology"/>
<feature type="transmembrane region" description="Helical" evidence="6">
    <location>
        <begin position="21"/>
        <end position="44"/>
    </location>
</feature>
<evidence type="ECO:0000256" key="1">
    <source>
        <dbReference type="ARBA" id="ARBA00004141"/>
    </source>
</evidence>
<reference evidence="9" key="1">
    <citation type="submission" date="2017-09" db="EMBL/GenBank/DDBJ databases">
        <title>FDA dAtabase for Regulatory Grade micrObial Sequences (FDA-ARGOS): Supporting development and validation of Infectious Disease Dx tests.</title>
        <authorList>
            <person name="Minogue T."/>
            <person name="Wolcott M."/>
            <person name="Wasieloski L."/>
            <person name="Aguilar W."/>
            <person name="Moore D."/>
            <person name="Tallon L."/>
            <person name="Sadzewicz L."/>
            <person name="Ott S."/>
            <person name="Zhao X."/>
            <person name="Nagaraj S."/>
            <person name="Vavikolanu K."/>
            <person name="Aluvathingal J."/>
            <person name="Nadendla S."/>
            <person name="Sichtig H."/>
        </authorList>
    </citation>
    <scope>NUCLEOTIDE SEQUENCE [LARGE SCALE GENOMIC DNA]</scope>
    <source>
        <strain evidence="9">FDAARGOS_390</strain>
    </source>
</reference>
<evidence type="ECO:0000259" key="7">
    <source>
        <dbReference type="Pfam" id="PF00892"/>
    </source>
</evidence>
<evidence type="ECO:0000256" key="6">
    <source>
        <dbReference type="SAM" id="Phobius"/>
    </source>
</evidence>
<feature type="transmembrane region" description="Helical" evidence="6">
    <location>
        <begin position="81"/>
        <end position="103"/>
    </location>
</feature>
<dbReference type="Pfam" id="PF00892">
    <property type="entry name" value="EamA"/>
    <property type="match status" value="2"/>
</dbReference>
<evidence type="ECO:0000256" key="3">
    <source>
        <dbReference type="ARBA" id="ARBA00022692"/>
    </source>
</evidence>
<evidence type="ECO:0000313" key="9">
    <source>
        <dbReference type="Proteomes" id="UP000220629"/>
    </source>
</evidence>
<dbReference type="InterPro" id="IPR037185">
    <property type="entry name" value="EmrE-like"/>
</dbReference>
<feature type="transmembrane region" description="Helical" evidence="6">
    <location>
        <begin position="109"/>
        <end position="130"/>
    </location>
</feature>
<keyword evidence="3 6" id="KW-0812">Transmembrane</keyword>
<comment type="caution">
    <text evidence="8">The sequence shown here is derived from an EMBL/GenBank/DDBJ whole genome shotgun (WGS) entry which is preliminary data.</text>
</comment>
<feature type="transmembrane region" description="Helical" evidence="6">
    <location>
        <begin position="261"/>
        <end position="278"/>
    </location>
</feature>
<dbReference type="GO" id="GO:0016020">
    <property type="term" value="C:membrane"/>
    <property type="evidence" value="ECO:0007669"/>
    <property type="project" value="UniProtKB-SubCell"/>
</dbReference>
<keyword evidence="4 6" id="KW-1133">Transmembrane helix</keyword>
<dbReference type="EMBL" id="PDDY01000001">
    <property type="protein sequence ID" value="PEH41793.1"/>
    <property type="molecule type" value="Genomic_DNA"/>
</dbReference>
<evidence type="ECO:0000256" key="2">
    <source>
        <dbReference type="ARBA" id="ARBA00007362"/>
    </source>
</evidence>
<name>A0A2A7SEB4_BURGA</name>
<sequence length="311" mass="32965">MNKAEPSCLAPGAASLEARQIPLPILECLMVLAWSSGFVGLRFAADYAPIYLMVFWRCIVLSIGLWPFVAREIRSASRATLLREAAIGAMAMGGYLAGVAKGIEFGVSAGLSALIADLLPVGTVLISTLVFRERSPAGVWAGLVLGVVGVLLASRDAFRLGAAPIWALGLPIAGMLCLAAAAVWRKRLSTGAGHLNPIAALWLHCVVTGILFLFLQGAQGSLRPVPTWGFAAGMAWTAILSTLGGYGLYWLCLKRSSSARVSSVLFLSPAVTLVWAWAMFREPLSWRMLFGAAVAGAGILMIVRSRHEGSR</sequence>
<dbReference type="RefSeq" id="WP_096752616.1">
    <property type="nucleotide sequence ID" value="NZ_CADEPO010000006.1"/>
</dbReference>